<organism evidence="2 3">
    <name type="scientific">Frankliniella occidentalis</name>
    <name type="common">Western flower thrips</name>
    <name type="synonym">Euthrips occidentalis</name>
    <dbReference type="NCBI Taxonomy" id="133901"/>
    <lineage>
        <taxon>Eukaryota</taxon>
        <taxon>Metazoa</taxon>
        <taxon>Ecdysozoa</taxon>
        <taxon>Arthropoda</taxon>
        <taxon>Hexapoda</taxon>
        <taxon>Insecta</taxon>
        <taxon>Pterygota</taxon>
        <taxon>Neoptera</taxon>
        <taxon>Paraneoptera</taxon>
        <taxon>Thysanoptera</taxon>
        <taxon>Terebrantia</taxon>
        <taxon>Thripoidea</taxon>
        <taxon>Thripidae</taxon>
        <taxon>Frankliniella</taxon>
    </lineage>
</organism>
<feature type="compositionally biased region" description="Polar residues" evidence="1">
    <location>
        <begin position="1"/>
        <end position="10"/>
    </location>
</feature>
<evidence type="ECO:0000256" key="1">
    <source>
        <dbReference type="SAM" id="MobiDB-lite"/>
    </source>
</evidence>
<proteinExistence type="predicted"/>
<accession>A0A6J1SRM5</accession>
<feature type="compositionally biased region" description="Low complexity" evidence="1">
    <location>
        <begin position="57"/>
        <end position="82"/>
    </location>
</feature>
<feature type="region of interest" description="Disordered" evidence="1">
    <location>
        <begin position="196"/>
        <end position="254"/>
    </location>
</feature>
<feature type="compositionally biased region" description="Basic and acidic residues" evidence="1">
    <location>
        <begin position="136"/>
        <end position="145"/>
    </location>
</feature>
<feature type="region of interest" description="Disordered" evidence="1">
    <location>
        <begin position="136"/>
        <end position="165"/>
    </location>
</feature>
<feature type="region of interest" description="Disordered" evidence="1">
    <location>
        <begin position="1"/>
        <end position="105"/>
    </location>
</feature>
<protein>
    <submittedName>
        <fullName evidence="3">Uncharacterized protein LOC113209976</fullName>
    </submittedName>
</protein>
<dbReference type="KEGG" id="foc:113209976"/>
<feature type="compositionally biased region" description="Basic residues" evidence="1">
    <location>
        <begin position="22"/>
        <end position="31"/>
    </location>
</feature>
<dbReference type="GeneID" id="113209976"/>
<feature type="compositionally biased region" description="Acidic residues" evidence="1">
    <location>
        <begin position="420"/>
        <end position="443"/>
    </location>
</feature>
<dbReference type="AlphaFoldDB" id="A0A6J1SRM5"/>
<evidence type="ECO:0000313" key="3">
    <source>
        <dbReference type="RefSeq" id="XP_026283542.2"/>
    </source>
</evidence>
<name>A0A6J1SRM5_FRAOC</name>
<sequence length="443" mass="48105">MLRQAVANSNLEEEEEEEGGSSKRRRRHVNRPSRYLSTSEDGGTCKQSSLKQKKTKSAQSSTVPTAPVVTAVSATVVKPTSALTPKPLESSSSAVAKGTPIPDMTPIKSIKGIKTNRNTLFSSLNKVLTTSCDARDTVSERHSSDCDPMPNLNGDGPSSVRSEQSYDEGVLMEPLGSPDSAPLVLSLGSDGTLVVDTNPLPVGSTEVNVGHGGGDDSSGDIQDTNNHGAGQKSVPPATRHEEQPQSSNSTLPAGATAQPCNCMYKVLVKLNHISLTQRNHTRMLERLMAHNGLVAEQATPAPPGWPKKLPIKDVQLFLEFDRLLTNADNYAYAMNYLEKNASCRDPKENTREALKAFISNSLKNHLNWKGTTLKFGIGKKKIGELVIEAVRKTHKDFAKKKIITEASRWLRNNIPKEQETSEDDSSEAEGSNSEEEGEEMEMD</sequence>
<dbReference type="RefSeq" id="XP_026283542.2">
    <property type="nucleotide sequence ID" value="XM_026427757.2"/>
</dbReference>
<gene>
    <name evidence="3" type="primary">LOC113209976</name>
</gene>
<feature type="region of interest" description="Disordered" evidence="1">
    <location>
        <begin position="411"/>
        <end position="443"/>
    </location>
</feature>
<dbReference type="Proteomes" id="UP000504606">
    <property type="component" value="Unplaced"/>
</dbReference>
<evidence type="ECO:0000313" key="2">
    <source>
        <dbReference type="Proteomes" id="UP000504606"/>
    </source>
</evidence>
<reference evidence="3" key="1">
    <citation type="submission" date="2025-08" db="UniProtKB">
        <authorList>
            <consortium name="RefSeq"/>
        </authorList>
    </citation>
    <scope>IDENTIFICATION</scope>
    <source>
        <tissue evidence="3">Whole organism</tissue>
    </source>
</reference>
<keyword evidence="2" id="KW-1185">Reference proteome</keyword>